<keyword evidence="2" id="KW-1185">Reference proteome</keyword>
<evidence type="ECO:0000313" key="2">
    <source>
        <dbReference type="Proteomes" id="UP001565200"/>
    </source>
</evidence>
<accession>A0ABV4CT78</accession>
<proteinExistence type="predicted"/>
<dbReference type="Pfam" id="PF18979">
    <property type="entry name" value="DUF5715"/>
    <property type="match status" value="1"/>
</dbReference>
<organism evidence="1 2">
    <name type="scientific">Heminiphilus faecis</name>
    <dbReference type="NCBI Taxonomy" id="2601703"/>
    <lineage>
        <taxon>Bacteria</taxon>
        <taxon>Pseudomonadati</taxon>
        <taxon>Bacteroidota</taxon>
        <taxon>Bacteroidia</taxon>
        <taxon>Bacteroidales</taxon>
        <taxon>Muribaculaceae</taxon>
        <taxon>Heminiphilus</taxon>
    </lineage>
</organism>
<reference evidence="1 2" key="1">
    <citation type="submission" date="2024-03" db="EMBL/GenBank/DDBJ databases">
        <title>Mouse gut bacterial collection (mGBC) of GemPharmatech.</title>
        <authorList>
            <person name="He Y."/>
            <person name="Dong L."/>
            <person name="Wu D."/>
            <person name="Gao X."/>
            <person name="Lin Z."/>
        </authorList>
    </citation>
    <scope>NUCLEOTIDE SEQUENCE [LARGE SCALE GENOMIC DNA]</scope>
    <source>
        <strain evidence="1 2">54-13</strain>
    </source>
</reference>
<name>A0ABV4CT78_9BACT</name>
<comment type="caution">
    <text evidence="1">The sequence shown here is derived from an EMBL/GenBank/DDBJ whole genome shotgun (WGS) entry which is preliminary data.</text>
</comment>
<dbReference type="InterPro" id="IPR043769">
    <property type="entry name" value="DUF5715"/>
</dbReference>
<dbReference type="Proteomes" id="UP001565200">
    <property type="component" value="Unassembled WGS sequence"/>
</dbReference>
<evidence type="ECO:0000313" key="1">
    <source>
        <dbReference type="EMBL" id="MEY8244006.1"/>
    </source>
</evidence>
<gene>
    <name evidence="1" type="ORF">AAK873_00065</name>
</gene>
<sequence>MIYRPSCLILSVATAICLILPGCGCSRDKSDTSASEHAASELGALPDSVPEDGFVKMKIYPIGGSLARVFNDLNQVHVDEAKNIGISPIESPRSAWQIKRPIKHIESCDEYFVDNLTHSVPYLVPEASSLLKEIGQRFNDSLQARGGGNYKLKVTSVLRTRGAVKKLRKRNINATEESAHQFGTTFDISYTKFICDSMTVARTQEDLKNLLGEVLKQLRDEQKCYVKYERKQGCFHITARKYKQ</sequence>
<dbReference type="RefSeq" id="WP_121697797.1">
    <property type="nucleotide sequence ID" value="NZ_JBCLPP010000001.1"/>
</dbReference>
<protein>
    <submittedName>
        <fullName evidence="1">DUF5715 family protein</fullName>
    </submittedName>
</protein>
<dbReference type="EMBL" id="JBCLPP010000001">
    <property type="protein sequence ID" value="MEY8244006.1"/>
    <property type="molecule type" value="Genomic_DNA"/>
</dbReference>